<gene>
    <name evidence="7" type="ORF">EV191_101638</name>
</gene>
<comment type="subcellular location">
    <subcellularLocation>
        <location evidence="1">Endomembrane system</location>
    </subcellularLocation>
</comment>
<organism evidence="7 8">
    <name type="scientific">Tamaricihabitans halophyticus</name>
    <dbReference type="NCBI Taxonomy" id="1262583"/>
    <lineage>
        <taxon>Bacteria</taxon>
        <taxon>Bacillati</taxon>
        <taxon>Actinomycetota</taxon>
        <taxon>Actinomycetes</taxon>
        <taxon>Pseudonocardiales</taxon>
        <taxon>Pseudonocardiaceae</taxon>
        <taxon>Tamaricihabitans</taxon>
    </lineage>
</organism>
<dbReference type="PANTHER" id="PTHR35791:SF1">
    <property type="entry name" value="UPF0754 MEMBRANE PROTEIN YHEB"/>
    <property type="match status" value="1"/>
</dbReference>
<dbReference type="OrthoDB" id="3631561at2"/>
<feature type="transmembrane region" description="Helical" evidence="6">
    <location>
        <begin position="387"/>
        <end position="407"/>
    </location>
</feature>
<evidence type="ECO:0000313" key="7">
    <source>
        <dbReference type="EMBL" id="TCP56692.1"/>
    </source>
</evidence>
<comment type="caution">
    <text evidence="7">The sequence shown here is derived from an EMBL/GenBank/DDBJ whole genome shotgun (WGS) entry which is preliminary data.</text>
</comment>
<feature type="transmembrane region" description="Helical" evidence="6">
    <location>
        <begin position="214"/>
        <end position="236"/>
    </location>
</feature>
<proteinExistence type="inferred from homology"/>
<keyword evidence="3 6" id="KW-0812">Transmembrane</keyword>
<comment type="similarity">
    <text evidence="2">Belongs to the UPF0754 family.</text>
</comment>
<dbReference type="Proteomes" id="UP000294911">
    <property type="component" value="Unassembled WGS sequence"/>
</dbReference>
<evidence type="ECO:0000256" key="6">
    <source>
        <dbReference type="SAM" id="Phobius"/>
    </source>
</evidence>
<name>A0A4R2R1W8_9PSEU</name>
<dbReference type="GO" id="GO:0012505">
    <property type="term" value="C:endomembrane system"/>
    <property type="evidence" value="ECO:0007669"/>
    <property type="project" value="UniProtKB-SubCell"/>
</dbReference>
<dbReference type="AlphaFoldDB" id="A0A4R2R1W8"/>
<evidence type="ECO:0000313" key="8">
    <source>
        <dbReference type="Proteomes" id="UP000294911"/>
    </source>
</evidence>
<dbReference type="Pfam" id="PF04286">
    <property type="entry name" value="DUF445"/>
    <property type="match status" value="1"/>
</dbReference>
<accession>A0A4R2R1W8</accession>
<keyword evidence="4 6" id="KW-1133">Transmembrane helix</keyword>
<feature type="transmembrane region" description="Helical" evidence="6">
    <location>
        <begin position="12"/>
        <end position="29"/>
    </location>
</feature>
<feature type="transmembrane region" description="Helical" evidence="6">
    <location>
        <begin position="187"/>
        <end position="208"/>
    </location>
</feature>
<keyword evidence="8" id="KW-1185">Reference proteome</keyword>
<evidence type="ECO:0000256" key="3">
    <source>
        <dbReference type="ARBA" id="ARBA00022692"/>
    </source>
</evidence>
<dbReference type="EMBL" id="SLXQ01000001">
    <property type="protein sequence ID" value="TCP56692.1"/>
    <property type="molecule type" value="Genomic_DNA"/>
</dbReference>
<dbReference type="RefSeq" id="WP_132875259.1">
    <property type="nucleotide sequence ID" value="NZ_SLXQ01000001.1"/>
</dbReference>
<sequence>MEAILADLREHWQIYASIPFIAALIGYITKTLAIEMMFRPTEFRGIKPFLGWQGVVPRHVERMATVAVDLLTQNLVKPQELFSRLDPDRVAKELHDPMLEVVEDITREVMEQYQPRTWELLPAAAQRMLLRQVQAEAPKMVRKIMDEVSTNIDNVLDVRDMVVTNLMRDKALTARLFREVGAPEFKFIARSGIYFGLIIGVVQVFAWALTKSPWVMPIFGALTGWLTDWVALKMIFYPREPKRILGLFTWQGLFQKRRREVARDYGDLIAKEVLTIRNVLEAVLTGPKSDKLFALIQRHVQRAVDEQASIAKPFVAFAVGSRRFQEMKRAAAAKVIEKVPDTMAYVEEYATDALDVRNTIVDRMQQLSPIQFEGLLRPAFKQDEWKLIMAGAVLGGLVGELQVLLLLH</sequence>
<reference evidence="7 8" key="1">
    <citation type="submission" date="2019-03" db="EMBL/GenBank/DDBJ databases">
        <title>Genomic Encyclopedia of Type Strains, Phase IV (KMG-IV): sequencing the most valuable type-strain genomes for metagenomic binning, comparative biology and taxonomic classification.</title>
        <authorList>
            <person name="Goeker M."/>
        </authorList>
    </citation>
    <scope>NUCLEOTIDE SEQUENCE [LARGE SCALE GENOMIC DNA]</scope>
    <source>
        <strain evidence="7 8">DSM 45765</strain>
    </source>
</reference>
<evidence type="ECO:0000256" key="5">
    <source>
        <dbReference type="ARBA" id="ARBA00023136"/>
    </source>
</evidence>
<dbReference type="InterPro" id="IPR007383">
    <property type="entry name" value="DUF445"/>
</dbReference>
<evidence type="ECO:0000256" key="1">
    <source>
        <dbReference type="ARBA" id="ARBA00004308"/>
    </source>
</evidence>
<keyword evidence="5 6" id="KW-0472">Membrane</keyword>
<evidence type="ECO:0000256" key="4">
    <source>
        <dbReference type="ARBA" id="ARBA00022989"/>
    </source>
</evidence>
<evidence type="ECO:0000256" key="2">
    <source>
        <dbReference type="ARBA" id="ARBA00008053"/>
    </source>
</evidence>
<dbReference type="PANTHER" id="PTHR35791">
    <property type="entry name" value="UPF0754 MEMBRANE PROTEIN YHEB"/>
    <property type="match status" value="1"/>
</dbReference>
<protein>
    <submittedName>
        <fullName evidence="7">Uncharacterized membrane protein YheB (UPF0754 family)</fullName>
    </submittedName>
</protein>